<protein>
    <submittedName>
        <fullName evidence="1">Uncharacterized protein</fullName>
    </submittedName>
</protein>
<evidence type="ECO:0000313" key="2">
    <source>
        <dbReference type="Proteomes" id="UP000036367"/>
    </source>
</evidence>
<reference evidence="1" key="1">
    <citation type="submission" date="2015-05" db="EMBL/GenBank/DDBJ databases">
        <title>Permanent draft genome of Rhodopirellula islandicus K833.</title>
        <authorList>
            <person name="Kizina J."/>
            <person name="Richter M."/>
            <person name="Glockner F.O."/>
            <person name="Harder J."/>
        </authorList>
    </citation>
    <scope>NUCLEOTIDE SEQUENCE [LARGE SCALE GENOMIC DNA]</scope>
    <source>
        <strain evidence="1">K833</strain>
    </source>
</reference>
<accession>A0A0J1BEL5</accession>
<proteinExistence type="predicted"/>
<dbReference type="AlphaFoldDB" id="A0A0J1BEL5"/>
<name>A0A0J1BEL5_RHOIS</name>
<gene>
    <name evidence="1" type="ORF">RISK_002790</name>
</gene>
<dbReference type="Proteomes" id="UP000036367">
    <property type="component" value="Unassembled WGS sequence"/>
</dbReference>
<keyword evidence="2" id="KW-1185">Reference proteome</keyword>
<organism evidence="1 2">
    <name type="scientific">Rhodopirellula islandica</name>
    <dbReference type="NCBI Taxonomy" id="595434"/>
    <lineage>
        <taxon>Bacteria</taxon>
        <taxon>Pseudomonadati</taxon>
        <taxon>Planctomycetota</taxon>
        <taxon>Planctomycetia</taxon>
        <taxon>Pirellulales</taxon>
        <taxon>Pirellulaceae</taxon>
        <taxon>Rhodopirellula</taxon>
    </lineage>
</organism>
<comment type="caution">
    <text evidence="1">The sequence shown here is derived from an EMBL/GenBank/DDBJ whole genome shotgun (WGS) entry which is preliminary data.</text>
</comment>
<sequence length="49" mass="5242">MMSPLEPPHSSLEVNGSDFRLASTGIPHGLRSVVKAAGVPIEVFLRNIN</sequence>
<dbReference type="EMBL" id="LECT01000023">
    <property type="protein sequence ID" value="KLU05028.1"/>
    <property type="molecule type" value="Genomic_DNA"/>
</dbReference>
<evidence type="ECO:0000313" key="1">
    <source>
        <dbReference type="EMBL" id="KLU05028.1"/>
    </source>
</evidence>
<dbReference type="PATRIC" id="fig|595434.4.peg.2661"/>
<dbReference type="STRING" id="595434.RISK_002790"/>